<proteinExistence type="predicted"/>
<evidence type="ECO:0000313" key="6">
    <source>
        <dbReference type="RefSeq" id="XP_031758867.1"/>
    </source>
</evidence>
<dbReference type="KEGG" id="xtr:108647644"/>
<feature type="domain" description="Ig-like" evidence="2">
    <location>
        <begin position="125"/>
        <end position="197"/>
    </location>
</feature>
<dbReference type="CDD" id="cd00096">
    <property type="entry name" value="Ig"/>
    <property type="match status" value="1"/>
</dbReference>
<dbReference type="InterPro" id="IPR007110">
    <property type="entry name" value="Ig-like_dom"/>
</dbReference>
<organism evidence="3 6">
    <name type="scientific">Xenopus tropicalis</name>
    <name type="common">Western clawed frog</name>
    <name type="synonym">Silurana tropicalis</name>
    <dbReference type="NCBI Taxonomy" id="8364"/>
    <lineage>
        <taxon>Eukaryota</taxon>
        <taxon>Metazoa</taxon>
        <taxon>Chordata</taxon>
        <taxon>Craniata</taxon>
        <taxon>Vertebrata</taxon>
        <taxon>Euteleostomi</taxon>
        <taxon>Amphibia</taxon>
        <taxon>Batrachia</taxon>
        <taxon>Anura</taxon>
        <taxon>Pipoidea</taxon>
        <taxon>Pipidae</taxon>
        <taxon>Xenopodinae</taxon>
        <taxon>Xenopus</taxon>
        <taxon>Silurana</taxon>
    </lineage>
</organism>
<evidence type="ECO:0000313" key="7">
    <source>
        <dbReference type="Xenbase" id="XB-GENE-29090863"/>
    </source>
</evidence>
<dbReference type="InterPro" id="IPR003599">
    <property type="entry name" value="Ig_sub"/>
</dbReference>
<dbReference type="RefSeq" id="XP_031758866.1">
    <property type="nucleotide sequence ID" value="XM_031903006.1"/>
</dbReference>
<dbReference type="RefSeq" id="XP_031758867.1">
    <property type="nucleotide sequence ID" value="XM_031903007.1"/>
</dbReference>
<dbReference type="Xenbase" id="XB-GENE-29090863">
    <property type="gene designation" value="LOC108647644"/>
</dbReference>
<feature type="chain" id="PRO_5044692298" evidence="1">
    <location>
        <begin position="26"/>
        <end position="259"/>
    </location>
</feature>
<dbReference type="AlphaFoldDB" id="A0A8J1JLV7"/>
<dbReference type="Gene3D" id="2.60.40.10">
    <property type="entry name" value="Immunoglobulins"/>
    <property type="match status" value="1"/>
</dbReference>
<dbReference type="Proteomes" id="UP000008143">
    <property type="component" value="Chromosome 5"/>
</dbReference>
<dbReference type="SUPFAM" id="SSF48726">
    <property type="entry name" value="Immunoglobulin"/>
    <property type="match status" value="1"/>
</dbReference>
<keyword evidence="3" id="KW-1185">Reference proteome</keyword>
<dbReference type="Pfam" id="PF13927">
    <property type="entry name" value="Ig_3"/>
    <property type="match status" value="1"/>
</dbReference>
<reference evidence="4 5" key="1">
    <citation type="submission" date="2025-04" db="UniProtKB">
        <authorList>
            <consortium name="RefSeq"/>
        </authorList>
    </citation>
    <scope>IDENTIFICATION</scope>
    <source>
        <strain evidence="4 5">Nigerian</strain>
        <tissue evidence="4 5">Liver and blood</tissue>
    </source>
</reference>
<feature type="signal peptide" evidence="1">
    <location>
        <begin position="1"/>
        <end position="25"/>
    </location>
</feature>
<evidence type="ECO:0000259" key="2">
    <source>
        <dbReference type="PROSITE" id="PS50835"/>
    </source>
</evidence>
<gene>
    <name evidence="4 5 6 7" type="primary">LOC108647644</name>
</gene>
<evidence type="ECO:0000313" key="4">
    <source>
        <dbReference type="RefSeq" id="XP_031758865.1"/>
    </source>
</evidence>
<evidence type="ECO:0000313" key="5">
    <source>
        <dbReference type="RefSeq" id="XP_031758866.1"/>
    </source>
</evidence>
<dbReference type="AGR" id="Xenbase:XB-GENE-29090863"/>
<dbReference type="RefSeq" id="XP_031758865.1">
    <property type="nucleotide sequence ID" value="XM_031903005.1"/>
</dbReference>
<dbReference type="SMART" id="SM00409">
    <property type="entry name" value="IG"/>
    <property type="match status" value="1"/>
</dbReference>
<keyword evidence="1" id="KW-0732">Signal</keyword>
<protein>
    <submittedName>
        <fullName evidence="4 5">Uncharacterized protein LOC108647644</fullName>
    </submittedName>
</protein>
<evidence type="ECO:0000256" key="1">
    <source>
        <dbReference type="SAM" id="SignalP"/>
    </source>
</evidence>
<sequence length="259" mass="28637">MDRPSGMKLLLLGFLLFQMSKGLMAEDKEEQFLPSDEQFHIHQILRTGYNEQEYLRRQKRDTADTYVAVLEISFADASLGGTLQNVLTGSTELKDALSSIVTLTGFQVSQNVSSITVSPENPFVGDMVTIQCQFSDLTDVSWLHNSQAIRNTDKYNTSNTSALYTLKIKNVNMEDAGSYTCTGPGSPTASLQIRSLSISPTSNIPLVCNGKGVNLTCCSPDISLFNITWTAAAGSLLITGKYNHCIEFRAQSKWRLFYM</sequence>
<name>A0A8J1JLV7_XENTR</name>
<dbReference type="InterPro" id="IPR013783">
    <property type="entry name" value="Ig-like_fold"/>
</dbReference>
<dbReference type="OrthoDB" id="6159398at2759"/>
<evidence type="ECO:0000313" key="3">
    <source>
        <dbReference type="Proteomes" id="UP000008143"/>
    </source>
</evidence>
<dbReference type="InterPro" id="IPR036179">
    <property type="entry name" value="Ig-like_dom_sf"/>
</dbReference>
<dbReference type="PROSITE" id="PS50835">
    <property type="entry name" value="IG_LIKE"/>
    <property type="match status" value="1"/>
</dbReference>
<accession>A0A8J1JLV7</accession>
<dbReference type="GeneID" id="108647644"/>